<organism evidence="2 4">
    <name type="scientific">Chryseobacterium jejuense</name>
    <dbReference type="NCBI Taxonomy" id="445960"/>
    <lineage>
        <taxon>Bacteria</taxon>
        <taxon>Pseudomonadati</taxon>
        <taxon>Bacteroidota</taxon>
        <taxon>Flavobacteriia</taxon>
        <taxon>Flavobacteriales</taxon>
        <taxon>Weeksellaceae</taxon>
        <taxon>Chryseobacterium group</taxon>
        <taxon>Chryseobacterium</taxon>
    </lineage>
</organism>
<dbReference type="EMBL" id="UAWB01000002">
    <property type="protein sequence ID" value="SQB27843.1"/>
    <property type="molecule type" value="Genomic_DNA"/>
</dbReference>
<dbReference type="Proteomes" id="UP000251670">
    <property type="component" value="Unassembled WGS sequence"/>
</dbReference>
<evidence type="ECO:0000313" key="3">
    <source>
        <dbReference type="Proteomes" id="UP000199426"/>
    </source>
</evidence>
<dbReference type="AlphaFoldDB" id="A0A2X2VRH7"/>
<sequence length="145" mass="17001">MSRILITNDSFFDKDYNETFSYQEKYSFFGVNEGTSTLVAFYKDLLKPVVGDKVEETFRDFVLGKAQTEQIKVIFEQQIDETLFFIEPIGGRRYRSCTLVWKGKSYDMNLSLISPKSRMVEDFHRIVTIAEECLQQNKPMYLSID</sequence>
<reference evidence="2 4" key="2">
    <citation type="submission" date="2018-06" db="EMBL/GenBank/DDBJ databases">
        <authorList>
            <consortium name="Pathogen Informatics"/>
            <person name="Doyle S."/>
        </authorList>
    </citation>
    <scope>NUCLEOTIDE SEQUENCE [LARGE SCALE GENOMIC DNA]</scope>
    <source>
        <strain evidence="2 4">NCTC13492</strain>
    </source>
</reference>
<gene>
    <name evidence="2" type="ORF">NCTC13492_01426</name>
    <name evidence="1" type="ORF">SAMN05421542_2606</name>
</gene>
<name>A0A2X2VRH7_CHRJE</name>
<dbReference type="STRING" id="445960.SAMN05421542_2606"/>
<dbReference type="RefSeq" id="WP_089736889.1">
    <property type="nucleotide sequence ID" value="NZ_FNEG01000004.1"/>
</dbReference>
<evidence type="ECO:0000313" key="1">
    <source>
        <dbReference type="EMBL" id="SDJ09064.1"/>
    </source>
</evidence>
<evidence type="ECO:0000313" key="4">
    <source>
        <dbReference type="Proteomes" id="UP000251670"/>
    </source>
</evidence>
<dbReference type="OrthoDB" id="1262115at2"/>
<evidence type="ECO:0000313" key="2">
    <source>
        <dbReference type="EMBL" id="SQB27843.1"/>
    </source>
</evidence>
<dbReference type="EMBL" id="FNEG01000004">
    <property type="protein sequence ID" value="SDJ09064.1"/>
    <property type="molecule type" value="Genomic_DNA"/>
</dbReference>
<proteinExistence type="predicted"/>
<reference evidence="1 3" key="1">
    <citation type="submission" date="2016-10" db="EMBL/GenBank/DDBJ databases">
        <authorList>
            <person name="Varghese N."/>
            <person name="Submissions S."/>
        </authorList>
    </citation>
    <scope>NUCLEOTIDE SEQUENCE [LARGE SCALE GENOMIC DNA]</scope>
    <source>
        <strain evidence="1 3">DSM 19299</strain>
    </source>
</reference>
<protein>
    <submittedName>
        <fullName evidence="2">Uncharacterized protein</fullName>
    </submittedName>
</protein>
<keyword evidence="3" id="KW-1185">Reference proteome</keyword>
<dbReference type="Proteomes" id="UP000199426">
    <property type="component" value="Unassembled WGS sequence"/>
</dbReference>
<accession>A0A2X2VRH7</accession>